<dbReference type="OrthoDB" id="3698411at2"/>
<dbReference type="InterPro" id="IPR000792">
    <property type="entry name" value="Tscrpt_reg_LuxR_C"/>
</dbReference>
<gene>
    <name evidence="2" type="ORF">E1269_15710</name>
</gene>
<name>A0A4R5D850_9ACTN</name>
<dbReference type="GO" id="GO:0006355">
    <property type="term" value="P:regulation of DNA-templated transcription"/>
    <property type="evidence" value="ECO:0007669"/>
    <property type="project" value="InterPro"/>
</dbReference>
<feature type="domain" description="HTH luxR-type" evidence="1">
    <location>
        <begin position="8"/>
        <end position="65"/>
    </location>
</feature>
<dbReference type="EMBL" id="SMKZ01000021">
    <property type="protein sequence ID" value="TDE08877.1"/>
    <property type="molecule type" value="Genomic_DNA"/>
</dbReference>
<dbReference type="InterPro" id="IPR036388">
    <property type="entry name" value="WH-like_DNA-bd_sf"/>
</dbReference>
<evidence type="ECO:0000313" key="3">
    <source>
        <dbReference type="Proteomes" id="UP000294739"/>
    </source>
</evidence>
<protein>
    <submittedName>
        <fullName evidence="2">Helix-turn-helix transcriptional regulator</fullName>
    </submittedName>
</protein>
<organism evidence="2 3">
    <name type="scientific">Jiangella asiatica</name>
    <dbReference type="NCBI Taxonomy" id="2530372"/>
    <lineage>
        <taxon>Bacteria</taxon>
        <taxon>Bacillati</taxon>
        <taxon>Actinomycetota</taxon>
        <taxon>Actinomycetes</taxon>
        <taxon>Jiangellales</taxon>
        <taxon>Jiangellaceae</taxon>
        <taxon>Jiangella</taxon>
    </lineage>
</organism>
<dbReference type="RefSeq" id="WP_131896133.1">
    <property type="nucleotide sequence ID" value="NZ_SMKZ01000021.1"/>
</dbReference>
<evidence type="ECO:0000259" key="1">
    <source>
        <dbReference type="SMART" id="SM00421"/>
    </source>
</evidence>
<dbReference type="GO" id="GO:0003677">
    <property type="term" value="F:DNA binding"/>
    <property type="evidence" value="ECO:0007669"/>
    <property type="project" value="InterPro"/>
</dbReference>
<dbReference type="SUPFAM" id="SSF46894">
    <property type="entry name" value="C-terminal effector domain of the bipartite response regulators"/>
    <property type="match status" value="1"/>
</dbReference>
<dbReference type="Proteomes" id="UP000294739">
    <property type="component" value="Unassembled WGS sequence"/>
</dbReference>
<proteinExistence type="predicted"/>
<sequence length="71" mass="7945">MTTSTTERSSLAHDDLRLLRLISQGLPLDAVGRRLSFSDRTIRRRTRAICDRLGVGTPIEAVVWAARRGLL</sequence>
<dbReference type="InterPro" id="IPR016032">
    <property type="entry name" value="Sig_transdc_resp-reg_C-effctor"/>
</dbReference>
<dbReference type="AlphaFoldDB" id="A0A4R5D850"/>
<accession>A0A4R5D850</accession>
<keyword evidence="3" id="KW-1185">Reference proteome</keyword>
<comment type="caution">
    <text evidence="2">The sequence shown here is derived from an EMBL/GenBank/DDBJ whole genome shotgun (WGS) entry which is preliminary data.</text>
</comment>
<dbReference type="InParanoid" id="A0A4R5D850"/>
<dbReference type="Gene3D" id="1.10.10.10">
    <property type="entry name" value="Winged helix-like DNA-binding domain superfamily/Winged helix DNA-binding domain"/>
    <property type="match status" value="1"/>
</dbReference>
<dbReference type="SMART" id="SM00421">
    <property type="entry name" value="HTH_LUXR"/>
    <property type="match status" value="1"/>
</dbReference>
<reference evidence="2 3" key="1">
    <citation type="submission" date="2019-03" db="EMBL/GenBank/DDBJ databases">
        <title>Draft genome sequences of novel Actinobacteria.</title>
        <authorList>
            <person name="Sahin N."/>
            <person name="Ay H."/>
            <person name="Saygin H."/>
        </authorList>
    </citation>
    <scope>NUCLEOTIDE SEQUENCE [LARGE SCALE GENOMIC DNA]</scope>
    <source>
        <strain evidence="2 3">5K138</strain>
    </source>
</reference>
<evidence type="ECO:0000313" key="2">
    <source>
        <dbReference type="EMBL" id="TDE08877.1"/>
    </source>
</evidence>